<keyword evidence="7 16" id="KW-0808">Transferase</keyword>
<evidence type="ECO:0000256" key="11">
    <source>
        <dbReference type="ARBA" id="ARBA00023034"/>
    </source>
</evidence>
<evidence type="ECO:0000256" key="3">
    <source>
        <dbReference type="ARBA" id="ARBA00004840"/>
    </source>
</evidence>
<dbReference type="PANTHER" id="PTHR11214">
    <property type="entry name" value="BETA-1,3-N-ACETYLGLUCOSAMINYLTRANSFERASE"/>
    <property type="match status" value="1"/>
</dbReference>
<keyword evidence="14" id="KW-0464">Manganese</keyword>
<dbReference type="Gene3D" id="3.90.550.50">
    <property type="match status" value="1"/>
</dbReference>
<comment type="similarity">
    <text evidence="5 15">Belongs to the glycosyltransferase 31 family.</text>
</comment>
<evidence type="ECO:0000313" key="16">
    <source>
        <dbReference type="EMBL" id="MPC28584.1"/>
    </source>
</evidence>
<evidence type="ECO:0000256" key="7">
    <source>
        <dbReference type="ARBA" id="ARBA00022679"/>
    </source>
</evidence>
<keyword evidence="6 15" id="KW-0328">Glycosyltransferase</keyword>
<dbReference type="OrthoDB" id="1158011at2759"/>
<evidence type="ECO:0000256" key="6">
    <source>
        <dbReference type="ARBA" id="ARBA00022676"/>
    </source>
</evidence>
<dbReference type="GO" id="GO:0000139">
    <property type="term" value="C:Golgi membrane"/>
    <property type="evidence" value="ECO:0007669"/>
    <property type="project" value="UniProtKB-SubCell"/>
</dbReference>
<comment type="caution">
    <text evidence="16">The sequence shown here is derived from an EMBL/GenBank/DDBJ whole genome shotgun (WGS) entry which is preliminary data.</text>
</comment>
<keyword evidence="8" id="KW-0812">Transmembrane</keyword>
<keyword evidence="13" id="KW-0325">Glycoprotein</keyword>
<name>A0A5B7E752_PORTR</name>
<comment type="subcellular location">
    <subcellularLocation>
        <location evidence="2 15">Golgi apparatus membrane</location>
        <topology evidence="2 15">Single-pass type II membrane protein</topology>
    </subcellularLocation>
</comment>
<comment type="pathway">
    <text evidence="4">Glycan metabolism; heparan sulfate biosynthesis.</text>
</comment>
<evidence type="ECO:0000256" key="14">
    <source>
        <dbReference type="ARBA" id="ARBA00023211"/>
    </source>
</evidence>
<dbReference type="PANTHER" id="PTHR11214:SF3">
    <property type="entry name" value="BETA-1,3-GALACTOSYLTRANSFERASE 6"/>
    <property type="match status" value="1"/>
</dbReference>
<evidence type="ECO:0000256" key="15">
    <source>
        <dbReference type="RuleBase" id="RU363063"/>
    </source>
</evidence>
<proteinExistence type="inferred from homology"/>
<keyword evidence="11 15" id="KW-0333">Golgi apparatus</keyword>
<dbReference type="AlphaFoldDB" id="A0A5B7E752"/>
<organism evidence="16 17">
    <name type="scientific">Portunus trituberculatus</name>
    <name type="common">Swimming crab</name>
    <name type="synonym">Neptunus trituberculatus</name>
    <dbReference type="NCBI Taxonomy" id="210409"/>
    <lineage>
        <taxon>Eukaryota</taxon>
        <taxon>Metazoa</taxon>
        <taxon>Ecdysozoa</taxon>
        <taxon>Arthropoda</taxon>
        <taxon>Crustacea</taxon>
        <taxon>Multicrustacea</taxon>
        <taxon>Malacostraca</taxon>
        <taxon>Eumalacostraca</taxon>
        <taxon>Eucarida</taxon>
        <taxon>Decapoda</taxon>
        <taxon>Pleocyemata</taxon>
        <taxon>Brachyura</taxon>
        <taxon>Eubrachyura</taxon>
        <taxon>Portunoidea</taxon>
        <taxon>Portunidae</taxon>
        <taxon>Portuninae</taxon>
        <taxon>Portunus</taxon>
    </lineage>
</organism>
<dbReference type="GO" id="GO:0006493">
    <property type="term" value="P:protein O-linked glycosylation"/>
    <property type="evidence" value="ECO:0007669"/>
    <property type="project" value="TreeGrafter"/>
</dbReference>
<evidence type="ECO:0000256" key="13">
    <source>
        <dbReference type="ARBA" id="ARBA00023180"/>
    </source>
</evidence>
<evidence type="ECO:0000256" key="9">
    <source>
        <dbReference type="ARBA" id="ARBA00022968"/>
    </source>
</evidence>
<gene>
    <name evidence="16" type="primary">B3galt6</name>
    <name evidence="16" type="ORF">E2C01_021793</name>
</gene>
<evidence type="ECO:0000256" key="1">
    <source>
        <dbReference type="ARBA" id="ARBA00001936"/>
    </source>
</evidence>
<evidence type="ECO:0000256" key="5">
    <source>
        <dbReference type="ARBA" id="ARBA00008661"/>
    </source>
</evidence>
<evidence type="ECO:0000313" key="17">
    <source>
        <dbReference type="Proteomes" id="UP000324222"/>
    </source>
</evidence>
<dbReference type="Proteomes" id="UP000324222">
    <property type="component" value="Unassembled WGS sequence"/>
</dbReference>
<evidence type="ECO:0000256" key="2">
    <source>
        <dbReference type="ARBA" id="ARBA00004323"/>
    </source>
</evidence>
<keyword evidence="12" id="KW-0472">Membrane</keyword>
<dbReference type="EMBL" id="VSRR010001937">
    <property type="protein sequence ID" value="MPC28584.1"/>
    <property type="molecule type" value="Genomic_DNA"/>
</dbReference>
<dbReference type="Pfam" id="PF01762">
    <property type="entry name" value="Galactosyl_T"/>
    <property type="match status" value="1"/>
</dbReference>
<dbReference type="EC" id="2.4.1.-" evidence="15"/>
<keyword evidence="9" id="KW-0735">Signal-anchor</keyword>
<protein>
    <recommendedName>
        <fullName evidence="15">Hexosyltransferase</fullName>
        <ecNumber evidence="15">2.4.1.-</ecNumber>
    </recommendedName>
</protein>
<dbReference type="GO" id="GO:0047220">
    <property type="term" value="F:galactosylxylosylprotein 3-beta-galactosyltransferase activity"/>
    <property type="evidence" value="ECO:0007669"/>
    <property type="project" value="UniProtKB-ARBA"/>
</dbReference>
<evidence type="ECO:0000256" key="12">
    <source>
        <dbReference type="ARBA" id="ARBA00023136"/>
    </source>
</evidence>
<keyword evidence="17" id="KW-1185">Reference proteome</keyword>
<comment type="cofactor">
    <cofactor evidence="1">
        <name>Mn(2+)</name>
        <dbReference type="ChEBI" id="CHEBI:29035"/>
    </cofactor>
</comment>
<accession>A0A5B7E752</accession>
<dbReference type="InterPro" id="IPR002659">
    <property type="entry name" value="Glyco_trans_31"/>
</dbReference>
<dbReference type="FunFam" id="3.90.550.50:FF:000018">
    <property type="entry name" value="Hexosyltransferase"/>
    <property type="match status" value="1"/>
</dbReference>
<evidence type="ECO:0000256" key="10">
    <source>
        <dbReference type="ARBA" id="ARBA00022989"/>
    </source>
</evidence>
<comment type="pathway">
    <text evidence="3">Glycan metabolism; chondroitin sulfate biosynthesis.</text>
</comment>
<evidence type="ECO:0000256" key="8">
    <source>
        <dbReference type="ARBA" id="ARBA00022692"/>
    </source>
</evidence>
<reference evidence="16 17" key="1">
    <citation type="submission" date="2019-05" db="EMBL/GenBank/DDBJ databases">
        <title>Another draft genome of Portunus trituberculatus and its Hox gene families provides insights of decapod evolution.</title>
        <authorList>
            <person name="Jeong J.-H."/>
            <person name="Song I."/>
            <person name="Kim S."/>
            <person name="Choi T."/>
            <person name="Kim D."/>
            <person name="Ryu S."/>
            <person name="Kim W."/>
        </authorList>
    </citation>
    <scope>NUCLEOTIDE SEQUENCE [LARGE SCALE GENOMIC DNA]</scope>
    <source>
        <tissue evidence="16">Muscle</tissue>
    </source>
</reference>
<dbReference type="GO" id="GO:0006024">
    <property type="term" value="P:glycosaminoglycan biosynthetic process"/>
    <property type="evidence" value="ECO:0007669"/>
    <property type="project" value="UniProtKB-ARBA"/>
</dbReference>
<sequence>MLGDIAGHFDSKLSEGRRAAGNPAIVLNKRSNVNVQNMMRRGGGFWLCRRPLLSAVQVLACVGAFMLGSLVTLMSIDPMRCDIHQCTEKIKRTDVEDVNSWLGMWGKGNRGAEKSVFLVIVMLSAPANKEQREVIRQTWLSEEKADTLHFFVIGTGSLNEDLNVSVLAEQKKHGDLMLLSNVVDSYQALTKKLLASLVYVHYNVRFRFLMKCDDDTYVRLTELHKELKSVPYKQRLYWGFFDGRASPKKSGPWKEDDWILCDRYLPYALGGGYILSSDVVNFVASNSKHMKLFRNEDVSLGTWLAPLDLHRVHDTRFDTEYKSRGCNNKYLVSHKQSTLHMQEKFNALNTLGRMCREQFQVRRSYNYNWNALPSQCCIRNDSSVP</sequence>
<keyword evidence="10" id="KW-1133">Transmembrane helix</keyword>
<evidence type="ECO:0000256" key="4">
    <source>
        <dbReference type="ARBA" id="ARBA00005093"/>
    </source>
</evidence>